<reference evidence="1 2" key="1">
    <citation type="submission" date="2019-01" db="EMBL/GenBank/DDBJ databases">
        <title>Sequencing of cultivated peanut Arachis hypogaea provides insights into genome evolution and oil improvement.</title>
        <authorList>
            <person name="Chen X."/>
        </authorList>
    </citation>
    <scope>NUCLEOTIDE SEQUENCE [LARGE SCALE GENOMIC DNA]</scope>
    <source>
        <strain evidence="2">cv. Fuhuasheng</strain>
        <tissue evidence="1">Leaves</tissue>
    </source>
</reference>
<dbReference type="AlphaFoldDB" id="A0A444XE90"/>
<accession>A0A444XE90</accession>
<evidence type="ECO:0000313" key="2">
    <source>
        <dbReference type="Proteomes" id="UP000289738"/>
    </source>
</evidence>
<dbReference type="EMBL" id="SDMP01000019">
    <property type="protein sequence ID" value="RYQ87917.1"/>
    <property type="molecule type" value="Genomic_DNA"/>
</dbReference>
<evidence type="ECO:0000313" key="1">
    <source>
        <dbReference type="EMBL" id="RYQ87917.1"/>
    </source>
</evidence>
<name>A0A444XE90_ARAHY</name>
<comment type="caution">
    <text evidence="1">The sequence shown here is derived from an EMBL/GenBank/DDBJ whole genome shotgun (WGS) entry which is preliminary data.</text>
</comment>
<protein>
    <submittedName>
        <fullName evidence="1">Uncharacterized protein</fullName>
    </submittedName>
</protein>
<sequence length="81" mass="9689">MKWLEIIEPQNIKKSKYEWDNWTQAEVNHFRVEYASLILFDEMNRLRDRAIQESEAIRLSKPSAALLSPYCELRSEDIDSE</sequence>
<proteinExistence type="predicted"/>
<organism evidence="1 2">
    <name type="scientific">Arachis hypogaea</name>
    <name type="common">Peanut</name>
    <dbReference type="NCBI Taxonomy" id="3818"/>
    <lineage>
        <taxon>Eukaryota</taxon>
        <taxon>Viridiplantae</taxon>
        <taxon>Streptophyta</taxon>
        <taxon>Embryophyta</taxon>
        <taxon>Tracheophyta</taxon>
        <taxon>Spermatophyta</taxon>
        <taxon>Magnoliopsida</taxon>
        <taxon>eudicotyledons</taxon>
        <taxon>Gunneridae</taxon>
        <taxon>Pentapetalae</taxon>
        <taxon>rosids</taxon>
        <taxon>fabids</taxon>
        <taxon>Fabales</taxon>
        <taxon>Fabaceae</taxon>
        <taxon>Papilionoideae</taxon>
        <taxon>50 kb inversion clade</taxon>
        <taxon>dalbergioids sensu lato</taxon>
        <taxon>Dalbergieae</taxon>
        <taxon>Pterocarpus clade</taxon>
        <taxon>Arachis</taxon>
    </lineage>
</organism>
<gene>
    <name evidence="1" type="ORF">Ahy_B09g095442</name>
</gene>
<dbReference type="Proteomes" id="UP000289738">
    <property type="component" value="Chromosome B09"/>
</dbReference>
<keyword evidence="2" id="KW-1185">Reference proteome</keyword>